<name>A0ABP3XEX1_9FIRM</name>
<sequence length="161" mass="18713">MNIKKNHKIEDISKYLIENFNATEITIDEFLTNNQDISEDTFEDISKILKIEDENIIQSLLSENEKEEIQITIEHLNKIEEDLKEDCSSYVNKISTGKLIIIILESKDKTTLSGFTMEGAGQKLFDYLMSLIDEPIEKTSNPIDELIEELSHFRPYGKYFK</sequence>
<proteinExistence type="predicted"/>
<reference evidence="2" key="1">
    <citation type="journal article" date="2019" name="Int. J. Syst. Evol. Microbiol.">
        <title>The Global Catalogue of Microorganisms (GCM) 10K type strain sequencing project: providing services to taxonomists for standard genome sequencing and annotation.</title>
        <authorList>
            <consortium name="The Broad Institute Genomics Platform"/>
            <consortium name="The Broad Institute Genome Sequencing Center for Infectious Disease"/>
            <person name="Wu L."/>
            <person name="Ma J."/>
        </authorList>
    </citation>
    <scope>NUCLEOTIDE SEQUENCE [LARGE SCALE GENOMIC DNA]</scope>
    <source>
        <strain evidence="2">JCM 6486</strain>
    </source>
</reference>
<dbReference type="Proteomes" id="UP001400965">
    <property type="component" value="Unassembled WGS sequence"/>
</dbReference>
<keyword evidence="2" id="KW-1185">Reference proteome</keyword>
<dbReference type="EMBL" id="BAAACP010000008">
    <property type="protein sequence ID" value="GAA0863983.1"/>
    <property type="molecule type" value="Genomic_DNA"/>
</dbReference>
<evidence type="ECO:0000313" key="1">
    <source>
        <dbReference type="EMBL" id="GAA0863983.1"/>
    </source>
</evidence>
<gene>
    <name evidence="1" type="ORF">GCM10008917_15660</name>
</gene>
<comment type="caution">
    <text evidence="1">The sequence shown here is derived from an EMBL/GenBank/DDBJ whole genome shotgun (WGS) entry which is preliminary data.</text>
</comment>
<evidence type="ECO:0000313" key="2">
    <source>
        <dbReference type="Proteomes" id="UP001400965"/>
    </source>
</evidence>
<dbReference type="RefSeq" id="WP_346044626.1">
    <property type="nucleotide sequence ID" value="NZ_BAAACP010000008.1"/>
</dbReference>
<accession>A0ABP3XEX1</accession>
<organism evidence="1 2">
    <name type="scientific">Paraclostridium tenue</name>
    <dbReference type="NCBI Taxonomy" id="1737"/>
    <lineage>
        <taxon>Bacteria</taxon>
        <taxon>Bacillati</taxon>
        <taxon>Bacillota</taxon>
        <taxon>Clostridia</taxon>
        <taxon>Peptostreptococcales</taxon>
        <taxon>Peptostreptococcaceae</taxon>
        <taxon>Paraclostridium</taxon>
    </lineage>
</organism>
<protein>
    <recommendedName>
        <fullName evidence="3">TPM domain-containing protein</fullName>
    </recommendedName>
</protein>
<evidence type="ECO:0008006" key="3">
    <source>
        <dbReference type="Google" id="ProtNLM"/>
    </source>
</evidence>